<dbReference type="PANTHER" id="PTHR30033">
    <property type="entry name" value="FLAGELLAR HOOK-ASSOCIATED PROTEIN 1"/>
    <property type="match status" value="1"/>
</dbReference>
<comment type="subcellular location">
    <subcellularLocation>
        <location evidence="1">Bacterial flagellum</location>
    </subcellularLocation>
    <subcellularLocation>
        <location evidence="2">Secreted</location>
    </subcellularLocation>
</comment>
<feature type="domain" description="Flagellar hook-associated protein FlgK helical" evidence="9">
    <location>
        <begin position="91"/>
        <end position="320"/>
    </location>
</feature>
<proteinExistence type="inferred from homology"/>
<feature type="domain" description="Flagellar basal-body/hook protein C-terminal" evidence="8">
    <location>
        <begin position="416"/>
        <end position="454"/>
    </location>
</feature>
<dbReference type="RefSeq" id="WP_223469133.1">
    <property type="nucleotide sequence ID" value="NZ_JAFBIL020000006.1"/>
</dbReference>
<comment type="caution">
    <text evidence="10">The sequence shown here is derived from an EMBL/GenBank/DDBJ whole genome shotgun (WGS) entry which is preliminary data.</text>
</comment>
<dbReference type="InterPro" id="IPR053927">
    <property type="entry name" value="FlgK_helical"/>
</dbReference>
<evidence type="ECO:0000313" key="10">
    <source>
        <dbReference type="EMBL" id="MBZ2208651.1"/>
    </source>
</evidence>
<keyword evidence="10" id="KW-0282">Flagellum</keyword>
<feature type="chain" id="PRO_5045444681" description="Flagellar hook-associated protein 1" evidence="7">
    <location>
        <begin position="20"/>
        <end position="457"/>
    </location>
</feature>
<evidence type="ECO:0000256" key="5">
    <source>
        <dbReference type="ARBA" id="ARBA00022525"/>
    </source>
</evidence>
<keyword evidence="5" id="KW-0964">Secreted</keyword>
<dbReference type="SUPFAM" id="SSF64518">
    <property type="entry name" value="Phase 1 flagellin"/>
    <property type="match status" value="1"/>
</dbReference>
<accession>A0ABS7SRT7</accession>
<organism evidence="10 11">
    <name type="scientific">Massilia soli</name>
    <dbReference type="NCBI Taxonomy" id="2792854"/>
    <lineage>
        <taxon>Bacteria</taxon>
        <taxon>Pseudomonadati</taxon>
        <taxon>Pseudomonadota</taxon>
        <taxon>Betaproteobacteria</taxon>
        <taxon>Burkholderiales</taxon>
        <taxon>Oxalobacteraceae</taxon>
        <taxon>Telluria group</taxon>
        <taxon>Massilia</taxon>
    </lineage>
</organism>
<evidence type="ECO:0000256" key="3">
    <source>
        <dbReference type="ARBA" id="ARBA00009677"/>
    </source>
</evidence>
<dbReference type="PANTHER" id="PTHR30033:SF1">
    <property type="entry name" value="FLAGELLAR HOOK-ASSOCIATED PROTEIN 1"/>
    <property type="match status" value="1"/>
</dbReference>
<evidence type="ECO:0000259" key="8">
    <source>
        <dbReference type="Pfam" id="PF06429"/>
    </source>
</evidence>
<evidence type="ECO:0000313" key="11">
    <source>
        <dbReference type="Proteomes" id="UP000809349"/>
    </source>
</evidence>
<keyword evidence="7" id="KW-0732">Signal</keyword>
<keyword evidence="11" id="KW-1185">Reference proteome</keyword>
<evidence type="ECO:0000256" key="7">
    <source>
        <dbReference type="SAM" id="SignalP"/>
    </source>
</evidence>
<gene>
    <name evidence="10" type="primary">flgK</name>
    <name evidence="10" type="ORF">I4X03_015400</name>
</gene>
<dbReference type="InterPro" id="IPR002371">
    <property type="entry name" value="FlgK"/>
</dbReference>
<evidence type="ECO:0000256" key="1">
    <source>
        <dbReference type="ARBA" id="ARBA00004365"/>
    </source>
</evidence>
<dbReference type="Pfam" id="PF06429">
    <property type="entry name" value="Flg_bbr_C"/>
    <property type="match status" value="1"/>
</dbReference>
<dbReference type="Pfam" id="PF22638">
    <property type="entry name" value="FlgK_D1"/>
    <property type="match status" value="1"/>
</dbReference>
<keyword evidence="10" id="KW-0969">Cilium</keyword>
<keyword evidence="10" id="KW-0966">Cell projection</keyword>
<evidence type="ECO:0000259" key="9">
    <source>
        <dbReference type="Pfam" id="PF22638"/>
    </source>
</evidence>
<name>A0ABS7SRT7_9BURK</name>
<comment type="similarity">
    <text evidence="3">Belongs to the flagella basal body rod proteins family.</text>
</comment>
<dbReference type="InterPro" id="IPR010930">
    <property type="entry name" value="Flg_bb/hook_C_dom"/>
</dbReference>
<evidence type="ECO:0000256" key="4">
    <source>
        <dbReference type="ARBA" id="ARBA00016244"/>
    </source>
</evidence>
<keyword evidence="6" id="KW-0975">Bacterial flagellum</keyword>
<dbReference type="Proteomes" id="UP000809349">
    <property type="component" value="Unassembled WGS sequence"/>
</dbReference>
<evidence type="ECO:0000256" key="2">
    <source>
        <dbReference type="ARBA" id="ARBA00004613"/>
    </source>
</evidence>
<protein>
    <recommendedName>
        <fullName evidence="4">Flagellar hook-associated protein 1</fullName>
    </recommendedName>
</protein>
<sequence length="457" mass="47983">MSIMNNALSGALASQMALAATSQNLANLQTKGYTRQMALLTAVGPQTGNNRSAGNGVAVNDLLRISDDYKNQQMWRANSGVGRHTQTQPYLTQLERVMGDDAASLSAGVDKFFEAMNAVAGVDPTSTPLRQQVLTAAGTMAQRFNNLNNVFNAQMQSLRGQRNAIVSTANVTIDNIAALNRQIVIAAATGTNHSSLTDARDQAIDALAAQLDLEVSDQPDGSRSVSLKTGQALVIGGVPGQLKISGGSVQTFSLAFAGSTFDLDPVAMGGQLGGLGAYERDIIQPLQQGVSDMAEQIADKVNTTLAAGFKMDGTAGGPMFVFTPGGSASMLTIVAGYQTADLAFSSDGTPGDSKNLQALIDIKNQPINVTSLGMVLIGDADTQLTGKLAVDSQQNRSALKTSQTIRDQAVDDWKSTSGVNQDEEAINLVEFQNMYQANMKVMSVANALFDATLAMMN</sequence>
<dbReference type="NCBIfam" id="TIGR02492">
    <property type="entry name" value="flgK_ends"/>
    <property type="match status" value="1"/>
</dbReference>
<evidence type="ECO:0000256" key="6">
    <source>
        <dbReference type="ARBA" id="ARBA00023143"/>
    </source>
</evidence>
<reference evidence="10 11" key="1">
    <citation type="submission" date="2021-08" db="EMBL/GenBank/DDBJ databases">
        <title>Massilia sp. R798.</title>
        <authorList>
            <person name="Baek J.H."/>
            <person name="Jung H.S."/>
            <person name="Kim K.R."/>
            <person name="Jeon C.O."/>
        </authorList>
    </citation>
    <scope>NUCLEOTIDE SEQUENCE [LARGE SCALE GENOMIC DNA]</scope>
    <source>
        <strain evidence="10 11">R798</strain>
    </source>
</reference>
<dbReference type="EMBL" id="JAFBIL020000006">
    <property type="protein sequence ID" value="MBZ2208651.1"/>
    <property type="molecule type" value="Genomic_DNA"/>
</dbReference>
<feature type="signal peptide" evidence="7">
    <location>
        <begin position="1"/>
        <end position="19"/>
    </location>
</feature>